<dbReference type="SUPFAM" id="SSF88697">
    <property type="entry name" value="PUA domain-like"/>
    <property type="match status" value="1"/>
</dbReference>
<dbReference type="GO" id="GO:0005737">
    <property type="term" value="C:cytoplasm"/>
    <property type="evidence" value="ECO:0007669"/>
    <property type="project" value="UniProtKB-SubCell"/>
</dbReference>
<keyword evidence="6 12" id="KW-0698">rRNA processing</keyword>
<sequence>MHRFFVEPNQIVENEIRIVGEDVKHIKNVLRMNKNEEIIICDGHSNDYYCIINSIEDNSINTKIITKTQSETELNTRIYLFQALPKQSKMELIVQKAVELGVYEVIPVITDRSIVKIDNKNSAKKLARWNKVAGSAAKQSNRGIIPKVNNIMKFQDAIEYSRQMDTTIFPYENAKNIKESREFINKLCCERIGVFIGPEGGFSLDEIEKAKSSEANIITLGKRILRTETAGLAILSLLMFQLEEE</sequence>
<dbReference type="Gene3D" id="3.40.1280.10">
    <property type="match status" value="1"/>
</dbReference>
<gene>
    <name evidence="15" type="ORF">SH1V18_36300</name>
</gene>
<dbReference type="Gene3D" id="2.40.240.20">
    <property type="entry name" value="Hypothetical PUA domain-like, domain 1"/>
    <property type="match status" value="1"/>
</dbReference>
<dbReference type="EMBL" id="BRLB01000014">
    <property type="protein sequence ID" value="GKX31150.1"/>
    <property type="molecule type" value="Genomic_DNA"/>
</dbReference>
<dbReference type="InterPro" id="IPR046886">
    <property type="entry name" value="RsmE_MTase_dom"/>
</dbReference>
<evidence type="ECO:0000256" key="8">
    <source>
        <dbReference type="ARBA" id="ARBA00022679"/>
    </source>
</evidence>
<evidence type="ECO:0000256" key="1">
    <source>
        <dbReference type="ARBA" id="ARBA00004496"/>
    </source>
</evidence>
<dbReference type="NCBIfam" id="NF008692">
    <property type="entry name" value="PRK11713.1-5"/>
    <property type="match status" value="1"/>
</dbReference>
<dbReference type="AlphaFoldDB" id="A0A9W5YBV7"/>
<dbReference type="CDD" id="cd18084">
    <property type="entry name" value="RsmE-like"/>
    <property type="match status" value="1"/>
</dbReference>
<keyword evidence="16" id="KW-1185">Reference proteome</keyword>
<evidence type="ECO:0000256" key="12">
    <source>
        <dbReference type="PIRNR" id="PIRNR015601"/>
    </source>
</evidence>
<dbReference type="Pfam" id="PF20260">
    <property type="entry name" value="PUA_4"/>
    <property type="match status" value="1"/>
</dbReference>
<organism evidence="15 16">
    <name type="scientific">Vallitalea longa</name>
    <dbReference type="NCBI Taxonomy" id="2936439"/>
    <lineage>
        <taxon>Bacteria</taxon>
        <taxon>Bacillati</taxon>
        <taxon>Bacillota</taxon>
        <taxon>Clostridia</taxon>
        <taxon>Lachnospirales</taxon>
        <taxon>Vallitaleaceae</taxon>
        <taxon>Vallitalea</taxon>
    </lineage>
</organism>
<protein>
    <recommendedName>
        <fullName evidence="4 12">Ribosomal RNA small subunit methyltransferase E</fullName>
        <ecNumber evidence="3 12">2.1.1.193</ecNumber>
    </recommendedName>
</protein>
<dbReference type="InterPro" id="IPR029026">
    <property type="entry name" value="tRNA_m1G_MTases_N"/>
</dbReference>
<proteinExistence type="inferred from homology"/>
<evidence type="ECO:0000313" key="16">
    <source>
        <dbReference type="Proteomes" id="UP001144256"/>
    </source>
</evidence>
<dbReference type="PANTHER" id="PTHR30027">
    <property type="entry name" value="RIBOSOMAL RNA SMALL SUBUNIT METHYLTRANSFERASE E"/>
    <property type="match status" value="1"/>
</dbReference>
<comment type="similarity">
    <text evidence="2 12">Belongs to the RNA methyltransferase RsmE family.</text>
</comment>
<dbReference type="InterPro" id="IPR015947">
    <property type="entry name" value="PUA-like_sf"/>
</dbReference>
<comment type="catalytic activity">
    <reaction evidence="11 12">
        <text>uridine(1498) in 16S rRNA + S-adenosyl-L-methionine = N(3)-methyluridine(1498) in 16S rRNA + S-adenosyl-L-homocysteine + H(+)</text>
        <dbReference type="Rhea" id="RHEA:42920"/>
        <dbReference type="Rhea" id="RHEA-COMP:10283"/>
        <dbReference type="Rhea" id="RHEA-COMP:10284"/>
        <dbReference type="ChEBI" id="CHEBI:15378"/>
        <dbReference type="ChEBI" id="CHEBI:57856"/>
        <dbReference type="ChEBI" id="CHEBI:59789"/>
        <dbReference type="ChEBI" id="CHEBI:65315"/>
        <dbReference type="ChEBI" id="CHEBI:74502"/>
        <dbReference type="EC" id="2.1.1.193"/>
    </reaction>
</comment>
<evidence type="ECO:0000256" key="7">
    <source>
        <dbReference type="ARBA" id="ARBA00022603"/>
    </source>
</evidence>
<dbReference type="EC" id="2.1.1.193" evidence="3 12"/>
<dbReference type="RefSeq" id="WP_281817907.1">
    <property type="nucleotide sequence ID" value="NZ_BRLB01000014.1"/>
</dbReference>
<evidence type="ECO:0000256" key="2">
    <source>
        <dbReference type="ARBA" id="ARBA00005528"/>
    </source>
</evidence>
<feature type="domain" description="Ribosomal RNA small subunit methyltransferase E methyltransferase" evidence="13">
    <location>
        <begin position="73"/>
        <end position="238"/>
    </location>
</feature>
<evidence type="ECO:0000256" key="5">
    <source>
        <dbReference type="ARBA" id="ARBA00022490"/>
    </source>
</evidence>
<evidence type="ECO:0000256" key="6">
    <source>
        <dbReference type="ARBA" id="ARBA00022552"/>
    </source>
</evidence>
<name>A0A9W5YBV7_9FIRM</name>
<dbReference type="Pfam" id="PF04452">
    <property type="entry name" value="Methyltrans_RNA"/>
    <property type="match status" value="1"/>
</dbReference>
<dbReference type="NCBIfam" id="TIGR00046">
    <property type="entry name" value="RsmE family RNA methyltransferase"/>
    <property type="match status" value="1"/>
</dbReference>
<keyword evidence="8 12" id="KW-0808">Transferase</keyword>
<evidence type="ECO:0000256" key="9">
    <source>
        <dbReference type="ARBA" id="ARBA00022691"/>
    </source>
</evidence>
<evidence type="ECO:0000313" key="15">
    <source>
        <dbReference type="EMBL" id="GKX31150.1"/>
    </source>
</evidence>
<reference evidence="15" key="1">
    <citation type="submission" date="2022-06" db="EMBL/GenBank/DDBJ databases">
        <title>Vallitalea longa sp. nov., an anaerobic bacterium isolated from marine sediment.</title>
        <authorList>
            <person name="Hirano S."/>
            <person name="Terahara T."/>
            <person name="Mori K."/>
            <person name="Hamada M."/>
            <person name="Matsumoto R."/>
            <person name="Kobayashi T."/>
        </authorList>
    </citation>
    <scope>NUCLEOTIDE SEQUENCE</scope>
    <source>
        <strain evidence="15">SH18-1</strain>
    </source>
</reference>
<evidence type="ECO:0000259" key="13">
    <source>
        <dbReference type="Pfam" id="PF04452"/>
    </source>
</evidence>
<dbReference type="InterPro" id="IPR029028">
    <property type="entry name" value="Alpha/beta_knot_MTases"/>
</dbReference>
<evidence type="ECO:0000259" key="14">
    <source>
        <dbReference type="Pfam" id="PF20260"/>
    </source>
</evidence>
<evidence type="ECO:0000256" key="3">
    <source>
        <dbReference type="ARBA" id="ARBA00012328"/>
    </source>
</evidence>
<evidence type="ECO:0000256" key="11">
    <source>
        <dbReference type="ARBA" id="ARBA00047944"/>
    </source>
</evidence>
<evidence type="ECO:0000256" key="4">
    <source>
        <dbReference type="ARBA" id="ARBA00013673"/>
    </source>
</evidence>
<dbReference type="PANTHER" id="PTHR30027:SF3">
    <property type="entry name" value="16S RRNA (URACIL(1498)-N(3))-METHYLTRANSFERASE"/>
    <property type="match status" value="1"/>
</dbReference>
<dbReference type="PIRSF" id="PIRSF015601">
    <property type="entry name" value="MTase_slr0722"/>
    <property type="match status" value="1"/>
</dbReference>
<keyword evidence="5 12" id="KW-0963">Cytoplasm</keyword>
<dbReference type="GO" id="GO:0070042">
    <property type="term" value="F:rRNA (uridine-N3-)-methyltransferase activity"/>
    <property type="evidence" value="ECO:0007669"/>
    <property type="project" value="TreeGrafter"/>
</dbReference>
<comment type="function">
    <text evidence="10 12">Specifically methylates the N3 position of the uracil ring of uridine 1498 (m3U1498) in 16S rRNA. Acts on the fully assembled 30S ribosomal subunit.</text>
</comment>
<dbReference type="SUPFAM" id="SSF75217">
    <property type="entry name" value="alpha/beta knot"/>
    <property type="match status" value="1"/>
</dbReference>
<dbReference type="InterPro" id="IPR006700">
    <property type="entry name" value="RsmE"/>
</dbReference>
<keyword evidence="7 12" id="KW-0489">Methyltransferase</keyword>
<feature type="domain" description="Ribosomal RNA small subunit methyltransferase E PUA-like" evidence="14">
    <location>
        <begin position="20"/>
        <end position="64"/>
    </location>
</feature>
<comment type="caution">
    <text evidence="15">The sequence shown here is derived from an EMBL/GenBank/DDBJ whole genome shotgun (WGS) entry which is preliminary data.</text>
</comment>
<evidence type="ECO:0000256" key="10">
    <source>
        <dbReference type="ARBA" id="ARBA00025699"/>
    </source>
</evidence>
<comment type="subcellular location">
    <subcellularLocation>
        <location evidence="1 12">Cytoplasm</location>
    </subcellularLocation>
</comment>
<accession>A0A9W5YBV7</accession>
<dbReference type="InterPro" id="IPR046887">
    <property type="entry name" value="RsmE_PUA-like"/>
</dbReference>
<keyword evidence="9 12" id="KW-0949">S-adenosyl-L-methionine</keyword>
<dbReference type="GO" id="GO:0070475">
    <property type="term" value="P:rRNA base methylation"/>
    <property type="evidence" value="ECO:0007669"/>
    <property type="project" value="TreeGrafter"/>
</dbReference>
<dbReference type="Proteomes" id="UP001144256">
    <property type="component" value="Unassembled WGS sequence"/>
</dbReference>